<dbReference type="PANTHER" id="PTHR38097">
    <property type="match status" value="1"/>
</dbReference>
<dbReference type="SMART" id="SM00528">
    <property type="entry name" value="HNS"/>
    <property type="match status" value="1"/>
</dbReference>
<comment type="similarity">
    <text evidence="2">Belongs to the histone-like protein H-NS family.</text>
</comment>
<evidence type="ECO:0000256" key="5">
    <source>
        <dbReference type="SAM" id="MobiDB-lite"/>
    </source>
</evidence>
<keyword evidence="8" id="KW-1185">Reference proteome</keyword>
<dbReference type="Proteomes" id="UP000037939">
    <property type="component" value="Unassembled WGS sequence"/>
</dbReference>
<dbReference type="Pfam" id="PF00816">
    <property type="entry name" value="Histone_HNS"/>
    <property type="match status" value="1"/>
</dbReference>
<evidence type="ECO:0000256" key="1">
    <source>
        <dbReference type="ARBA" id="ARBA00004453"/>
    </source>
</evidence>
<feature type="domain" description="DNA-binding protein H-NS-like C-terminal" evidence="6">
    <location>
        <begin position="66"/>
        <end position="111"/>
    </location>
</feature>
<evidence type="ECO:0000313" key="7">
    <source>
        <dbReference type="EMBL" id="KPC50530.1"/>
    </source>
</evidence>
<gene>
    <name evidence="7" type="primary">stpA</name>
    <name evidence="7" type="ORF">WG78_17035</name>
</gene>
<protein>
    <submittedName>
        <fullName evidence="7">DNA-binding protein StpA</fullName>
    </submittedName>
</protein>
<dbReference type="GO" id="GO:0003681">
    <property type="term" value="F:bent DNA binding"/>
    <property type="evidence" value="ECO:0007669"/>
    <property type="project" value="TreeGrafter"/>
</dbReference>
<dbReference type="STRING" id="857265.WG78_17035"/>
<dbReference type="EMBL" id="LAQT01000028">
    <property type="protein sequence ID" value="KPC50530.1"/>
    <property type="molecule type" value="Genomic_DNA"/>
</dbReference>
<dbReference type="Gene3D" id="4.10.430.10">
    <property type="entry name" value="Histone-like protein H-NS, C-terminal domain"/>
    <property type="match status" value="1"/>
</dbReference>
<comment type="subcellular location">
    <subcellularLocation>
        <location evidence="1">Cytoplasm</location>
        <location evidence="1">Nucleoid</location>
    </subcellularLocation>
</comment>
<proteinExistence type="inferred from homology"/>
<dbReference type="InterPro" id="IPR037150">
    <property type="entry name" value="H-NS_C_dom_sf"/>
</dbReference>
<dbReference type="GO" id="GO:0000976">
    <property type="term" value="F:transcription cis-regulatory region binding"/>
    <property type="evidence" value="ECO:0007669"/>
    <property type="project" value="TreeGrafter"/>
</dbReference>
<organism evidence="7 8">
    <name type="scientific">Amantichitinum ursilacus</name>
    <dbReference type="NCBI Taxonomy" id="857265"/>
    <lineage>
        <taxon>Bacteria</taxon>
        <taxon>Pseudomonadati</taxon>
        <taxon>Pseudomonadota</taxon>
        <taxon>Betaproteobacteria</taxon>
        <taxon>Neisseriales</taxon>
        <taxon>Chitinibacteraceae</taxon>
        <taxon>Amantichitinum</taxon>
    </lineage>
</organism>
<keyword evidence="4 7" id="KW-0238">DNA-binding</keyword>
<dbReference type="GO" id="GO:0001217">
    <property type="term" value="F:DNA-binding transcription repressor activity"/>
    <property type="evidence" value="ECO:0007669"/>
    <property type="project" value="TreeGrafter"/>
</dbReference>
<dbReference type="GO" id="GO:0009295">
    <property type="term" value="C:nucleoid"/>
    <property type="evidence" value="ECO:0007669"/>
    <property type="project" value="UniProtKB-SubCell"/>
</dbReference>
<dbReference type="GO" id="GO:0005829">
    <property type="term" value="C:cytosol"/>
    <property type="evidence" value="ECO:0007669"/>
    <property type="project" value="TreeGrafter"/>
</dbReference>
<dbReference type="GO" id="GO:0003680">
    <property type="term" value="F:minor groove of adenine-thymine-rich DNA binding"/>
    <property type="evidence" value="ECO:0007669"/>
    <property type="project" value="TreeGrafter"/>
</dbReference>
<sequence>MADFDFSGYTLPQLFQLQKDVEAQINHRKVSERTDTLAQLRELAQARGFNLDELVGATGGKVKAVKADKKPSEPKYRNPADHSATWSGRGRKPQWILDAVAKGGKLEDFLI</sequence>
<dbReference type="RefSeq" id="WP_053939014.1">
    <property type="nucleotide sequence ID" value="NZ_LAQT01000028.1"/>
</dbReference>
<dbReference type="OrthoDB" id="5297879at2"/>
<evidence type="ECO:0000259" key="6">
    <source>
        <dbReference type="SMART" id="SM00528"/>
    </source>
</evidence>
<dbReference type="PANTHER" id="PTHR38097:SF2">
    <property type="entry name" value="DNA-BINDING PROTEIN STPA"/>
    <property type="match status" value="1"/>
</dbReference>
<evidence type="ECO:0000256" key="2">
    <source>
        <dbReference type="ARBA" id="ARBA00010610"/>
    </source>
</evidence>
<evidence type="ECO:0000313" key="8">
    <source>
        <dbReference type="Proteomes" id="UP000037939"/>
    </source>
</evidence>
<name>A0A0N0XIC5_9NEIS</name>
<keyword evidence="3" id="KW-0963">Cytoplasm</keyword>
<dbReference type="AlphaFoldDB" id="A0A0N0XIC5"/>
<dbReference type="GO" id="GO:0032993">
    <property type="term" value="C:protein-DNA complex"/>
    <property type="evidence" value="ECO:0007669"/>
    <property type="project" value="TreeGrafter"/>
</dbReference>
<evidence type="ECO:0000256" key="3">
    <source>
        <dbReference type="ARBA" id="ARBA00022490"/>
    </source>
</evidence>
<feature type="region of interest" description="Disordered" evidence="5">
    <location>
        <begin position="65"/>
        <end position="89"/>
    </location>
</feature>
<evidence type="ECO:0000256" key="4">
    <source>
        <dbReference type="ARBA" id="ARBA00023125"/>
    </source>
</evidence>
<comment type="caution">
    <text evidence="7">The sequence shown here is derived from an EMBL/GenBank/DDBJ whole genome shotgun (WGS) entry which is preliminary data.</text>
</comment>
<dbReference type="SUPFAM" id="SSF81273">
    <property type="entry name" value="H-NS histone-like proteins"/>
    <property type="match status" value="1"/>
</dbReference>
<dbReference type="InterPro" id="IPR027444">
    <property type="entry name" value="H-NS_C_dom"/>
</dbReference>
<accession>A0A0N0XIC5</accession>
<feature type="compositionally biased region" description="Basic and acidic residues" evidence="5">
    <location>
        <begin position="65"/>
        <end position="80"/>
    </location>
</feature>
<reference evidence="7 8" key="1">
    <citation type="submission" date="2015-07" db="EMBL/GenBank/DDBJ databases">
        <title>Draft genome sequence of the Amantichitinum ursilacus IGB-41, a new chitin-degrading bacterium.</title>
        <authorList>
            <person name="Kirstahler P."/>
            <person name="Guenther M."/>
            <person name="Grumaz C."/>
            <person name="Rupp S."/>
            <person name="Zibek S."/>
            <person name="Sohn K."/>
        </authorList>
    </citation>
    <scope>NUCLEOTIDE SEQUENCE [LARGE SCALE GENOMIC DNA]</scope>
    <source>
        <strain evidence="7 8">IGB-41</strain>
    </source>
</reference>